<name>A0ACB8WBT3_9TELE</name>
<comment type="caution">
    <text evidence="1">The sequence shown here is derived from an EMBL/GenBank/DDBJ whole genome shotgun (WGS) entry which is preliminary data.</text>
</comment>
<evidence type="ECO:0000313" key="2">
    <source>
        <dbReference type="Proteomes" id="UP000831701"/>
    </source>
</evidence>
<protein>
    <submittedName>
        <fullName evidence="1">Uncharacterized protein</fullName>
    </submittedName>
</protein>
<gene>
    <name evidence="1" type="ORF">L3Q82_010422</name>
</gene>
<sequence>MMWSFWPHGVVTSRSHWDGSQLSREAAGMRISTSKSEAMVLSRKRVDCPLRRAATLLHVERIQLRWLARMPPGRLPAEVFGRHVHPGRDPRADQGHAGGIFLDCLGNASGSPWRSWLKWTGERTVWASLLGLLPPLPGPRYAVGRWTDRHTRVTPCWMQMETLTWMTRWTWPAMWRNCSAGPWPTNGAVNSPEPET</sequence>
<accession>A0ACB8WBT3</accession>
<reference evidence="1" key="1">
    <citation type="submission" date="2022-04" db="EMBL/GenBank/DDBJ databases">
        <title>Jade perch genome.</title>
        <authorList>
            <person name="Chao B."/>
        </authorList>
    </citation>
    <scope>NUCLEOTIDE SEQUENCE</scope>
    <source>
        <strain evidence="1">CB-2022</strain>
    </source>
</reference>
<dbReference type="EMBL" id="CM041542">
    <property type="protein sequence ID" value="KAI3365336.1"/>
    <property type="molecule type" value="Genomic_DNA"/>
</dbReference>
<proteinExistence type="predicted"/>
<organism evidence="1 2">
    <name type="scientific">Scortum barcoo</name>
    <name type="common">barcoo grunter</name>
    <dbReference type="NCBI Taxonomy" id="214431"/>
    <lineage>
        <taxon>Eukaryota</taxon>
        <taxon>Metazoa</taxon>
        <taxon>Chordata</taxon>
        <taxon>Craniata</taxon>
        <taxon>Vertebrata</taxon>
        <taxon>Euteleostomi</taxon>
        <taxon>Actinopterygii</taxon>
        <taxon>Neopterygii</taxon>
        <taxon>Teleostei</taxon>
        <taxon>Neoteleostei</taxon>
        <taxon>Acanthomorphata</taxon>
        <taxon>Eupercaria</taxon>
        <taxon>Centrarchiformes</taxon>
        <taxon>Terapontoidei</taxon>
        <taxon>Terapontidae</taxon>
        <taxon>Scortum</taxon>
    </lineage>
</organism>
<evidence type="ECO:0000313" key="1">
    <source>
        <dbReference type="EMBL" id="KAI3365336.1"/>
    </source>
</evidence>
<keyword evidence="2" id="KW-1185">Reference proteome</keyword>
<dbReference type="Proteomes" id="UP000831701">
    <property type="component" value="Chromosome 12"/>
</dbReference>